<feature type="compositionally biased region" description="Low complexity" evidence="16">
    <location>
        <begin position="265"/>
        <end position="274"/>
    </location>
</feature>
<feature type="compositionally biased region" description="Polar residues" evidence="16">
    <location>
        <begin position="1154"/>
        <end position="1168"/>
    </location>
</feature>
<dbReference type="GO" id="GO:0003779">
    <property type="term" value="F:actin binding"/>
    <property type="evidence" value="ECO:0007669"/>
    <property type="project" value="UniProtKB-KW"/>
</dbReference>
<keyword evidence="8" id="KW-0254">Endocytosis</keyword>
<feature type="compositionally biased region" description="Polar residues" evidence="16">
    <location>
        <begin position="1212"/>
        <end position="1224"/>
    </location>
</feature>
<evidence type="ECO:0000256" key="12">
    <source>
        <dbReference type="ARBA" id="ARBA00023136"/>
    </source>
</evidence>
<feature type="compositionally biased region" description="Low complexity" evidence="16">
    <location>
        <begin position="1307"/>
        <end position="1317"/>
    </location>
</feature>
<dbReference type="Proteomes" id="UP000304951">
    <property type="component" value="Unassembled WGS sequence"/>
</dbReference>
<gene>
    <name evidence="19" type="ORF">D6D28_08813</name>
</gene>
<feature type="region of interest" description="Disordered" evidence="16">
    <location>
        <begin position="773"/>
        <end position="799"/>
    </location>
</feature>
<feature type="compositionally biased region" description="Low complexity" evidence="16">
    <location>
        <begin position="773"/>
        <end position="792"/>
    </location>
</feature>
<dbReference type="InterPro" id="IPR011992">
    <property type="entry name" value="EF-hand-dom_pair"/>
</dbReference>
<feature type="region of interest" description="Disordered" evidence="16">
    <location>
        <begin position="1"/>
        <end position="149"/>
    </location>
</feature>
<dbReference type="PROSITE" id="PS50222">
    <property type="entry name" value="EF_HAND_2"/>
    <property type="match status" value="1"/>
</dbReference>
<feature type="compositionally biased region" description="Polar residues" evidence="16">
    <location>
        <begin position="1231"/>
        <end position="1248"/>
    </location>
</feature>
<feature type="compositionally biased region" description="Pro residues" evidence="16">
    <location>
        <begin position="1318"/>
        <end position="1402"/>
    </location>
</feature>
<dbReference type="PANTHER" id="PTHR11216">
    <property type="entry name" value="EH DOMAIN"/>
    <property type="match status" value="1"/>
</dbReference>
<feature type="domain" description="EF-hand" evidence="18">
    <location>
        <begin position="472"/>
        <end position="507"/>
    </location>
</feature>
<evidence type="ECO:0000256" key="7">
    <source>
        <dbReference type="ARBA" id="ARBA00022490"/>
    </source>
</evidence>
<feature type="region of interest" description="Disordered" evidence="16">
    <location>
        <begin position="827"/>
        <end position="846"/>
    </location>
</feature>
<feature type="compositionally biased region" description="Low complexity" evidence="16">
    <location>
        <begin position="1038"/>
        <end position="1051"/>
    </location>
</feature>
<evidence type="ECO:0000313" key="20">
    <source>
        <dbReference type="Proteomes" id="UP000304951"/>
    </source>
</evidence>
<dbReference type="GO" id="GO:0016197">
    <property type="term" value="P:endosomal transport"/>
    <property type="evidence" value="ECO:0007669"/>
    <property type="project" value="TreeGrafter"/>
</dbReference>
<feature type="region of interest" description="Disordered" evidence="16">
    <location>
        <begin position="265"/>
        <end position="388"/>
    </location>
</feature>
<feature type="region of interest" description="Disordered" evidence="16">
    <location>
        <begin position="942"/>
        <end position="1445"/>
    </location>
</feature>
<dbReference type="GO" id="GO:0005886">
    <property type="term" value="C:plasma membrane"/>
    <property type="evidence" value="ECO:0007669"/>
    <property type="project" value="UniProtKB-SubCell"/>
</dbReference>
<dbReference type="SMART" id="SM00027">
    <property type="entry name" value="EH"/>
    <property type="match status" value="2"/>
</dbReference>
<feature type="compositionally biased region" description="Basic and acidic residues" evidence="16">
    <location>
        <begin position="961"/>
        <end position="989"/>
    </location>
</feature>
<evidence type="ECO:0008006" key="21">
    <source>
        <dbReference type="Google" id="ProtNLM"/>
    </source>
</evidence>
<feature type="compositionally biased region" description="Basic and acidic residues" evidence="16">
    <location>
        <begin position="1064"/>
        <end position="1134"/>
    </location>
</feature>
<dbReference type="CDD" id="cd00052">
    <property type="entry name" value="EH"/>
    <property type="match status" value="2"/>
</dbReference>
<evidence type="ECO:0000256" key="3">
    <source>
        <dbReference type="ARBA" id="ARBA00004413"/>
    </source>
</evidence>
<feature type="domain" description="EH" evidence="17">
    <location>
        <begin position="163"/>
        <end position="251"/>
    </location>
</feature>
<evidence type="ECO:0000256" key="11">
    <source>
        <dbReference type="ARBA" id="ARBA00023054"/>
    </source>
</evidence>
<keyword evidence="11" id="KW-0175">Coiled coil</keyword>
<evidence type="ECO:0000259" key="18">
    <source>
        <dbReference type="PROSITE" id="PS50222"/>
    </source>
</evidence>
<sequence length="1445" mass="156473">MFSGSNSFLGGANQGRPGQQQYGQQQPQQNFAGFGPQPTGYMQPQYTGMPPMQQQQQSLQPQATGFPPQQQQQQPQQNQFQGGLMPQYTGFPPQQQQQQQQQFQSPQQTAAPQQQPQPTGMTSSQIADSFRSTPAQQQSQPQQTSAASSKIPNIRLSFITAQDQSKFEQLFKSAVGNDQALSGDKAKDLLLRSKLPGDALSQIWMLSDTTKSGQLLFPEFALAMYLCNLKLTGKDLPAQLPERVRNEVSSMVDIISFGVADAQPAAQSSSNAPSFPDVPTIQAPQPQPSSSQLLSQLNPQPTGFQPQPTGFQPQPTGFQPQSGGLQPFQSQPTGLQPQQTGFQSQATGYTGPRPPMPPMPTGFGQGLSPQPTGFPMAPLNAQPTGRPGQWGLVNAPASGLPNLQALQQQMMPQPGRETGFSTAGLRGNATVPWAITKDEKKIYDDMFKAWDGLSRGAISGATAIEIFGQSGLEKDDLERIWTLSDPHNRGKLNLDEFAVAMHLIYRRLNGYPVPAKLPAELVPPSTRNINDAIGTMKSHLSQDAQSRRSTGAFLQPQKTGVSYLKNHSFAGASASIAGPRKDATVYKNNDEDVGYRSSARRRTGDTGRTASPAQDKPVEEMSVDQLKKAIREKQVLLDAMDFEDEGRADEEDALDRKDRKEADDLYRRIRRIQEDIDGHPNSGFRTTDSDAERRTLKRQLQTLSDRLPELASHVRRCERAIADAQLELFRLKDAKANPSSAPAIVGTGPGGAVTESDRLKARARAMMQARSAALTGKPAPAAASGDDGAGAAKRLEDESNRVRLEREENERMVRDVEDSVTEFSRTIESSLKEGSEDAATEHERRRWEDGLGVEDEVKDFIFDMQRSSRTVRIRKDETSNPRDRVASPRAEEASLSSSNARVESPAARSETPRGGGSYNTYKTAEDRAAFIKQQAEQRMAERLAALGLRAPTKPGESAQQRQERERKEREDRLRQAEQEDARREEERQQRLAGESIAPPTAEKSLGKKAPPAPAPRKNRGDSVGKQEEQQAKAEAQRFEQQQMEQAIKEQQSAQASETRELEDEERRQEEELRKEREAAAERLRALEEQVRQGKLKKAEEKKKRQAASKEAEEKESRLAAQRAEIEAARERERQLQLQLESMNDDSSDEDDGPQTITPMESTPAASQELQREVSPAPPAEAAPAPPSAPAPPPVPTTIVSPPEESKNPFFRSMNQPVAPSTSIASPAVSDAASTNPFHRFTQQDTSKTALPEPAAQSARRTAKPADDDDWSVVDSESSDEDDDAPTGGSAKQLASMLFGTMAPPRPLSAMDSPASSSPAPPASLPPLPPPTPDVPPPPPMPEGGVAPPAPPPPPPMPTGGAPPPPPMPTGGAPPPPPMPTGGAPPPPPMPSGGAPPPPPMPSAPAAGGARPNIGGLLGEIQLGKGLKKTVTKDRSTSSTAGRVLG</sequence>
<feature type="region of interest" description="Disordered" evidence="16">
    <location>
        <begin position="868"/>
        <end position="922"/>
    </location>
</feature>
<keyword evidence="12" id="KW-0472">Membrane</keyword>
<dbReference type="FunFam" id="1.10.238.10:FF:000349">
    <property type="entry name" value="Actin cytoskeleton-regulatory complex protein PAN1"/>
    <property type="match status" value="1"/>
</dbReference>
<keyword evidence="10" id="KW-0967">Endosome</keyword>
<evidence type="ECO:0000256" key="2">
    <source>
        <dbReference type="ARBA" id="ARBA00004134"/>
    </source>
</evidence>
<dbReference type="GO" id="GO:0030479">
    <property type="term" value="C:actin cortical patch"/>
    <property type="evidence" value="ECO:0007669"/>
    <property type="project" value="UniProtKB-SubCell"/>
</dbReference>
<keyword evidence="13" id="KW-0009">Actin-binding</keyword>
<feature type="compositionally biased region" description="Low complexity" evidence="16">
    <location>
        <begin position="91"/>
        <end position="119"/>
    </location>
</feature>
<evidence type="ECO:0000256" key="13">
    <source>
        <dbReference type="ARBA" id="ARBA00023203"/>
    </source>
</evidence>
<feature type="compositionally biased region" description="Acidic residues" evidence="16">
    <location>
        <begin position="1266"/>
        <end position="1284"/>
    </location>
</feature>
<dbReference type="Gene3D" id="1.10.238.10">
    <property type="entry name" value="EF-hand"/>
    <property type="match status" value="2"/>
</dbReference>
<evidence type="ECO:0000256" key="10">
    <source>
        <dbReference type="ARBA" id="ARBA00022753"/>
    </source>
</evidence>
<comment type="similarity">
    <text evidence="4">Belongs to the PAN1 family.</text>
</comment>
<dbReference type="Pfam" id="PF12763">
    <property type="entry name" value="EH"/>
    <property type="match status" value="2"/>
</dbReference>
<evidence type="ECO:0000256" key="8">
    <source>
        <dbReference type="ARBA" id="ARBA00022583"/>
    </source>
</evidence>
<feature type="domain" description="EH" evidence="17">
    <location>
        <begin position="439"/>
        <end position="528"/>
    </location>
</feature>
<evidence type="ECO:0000256" key="15">
    <source>
        <dbReference type="ARBA" id="ARBA00025194"/>
    </source>
</evidence>
<evidence type="ECO:0000256" key="5">
    <source>
        <dbReference type="ARBA" id="ARBA00011159"/>
    </source>
</evidence>
<accession>A0A4S8S6M6</accession>
<dbReference type="InterPro" id="IPR000261">
    <property type="entry name" value="EH_dom"/>
</dbReference>
<evidence type="ECO:0000256" key="16">
    <source>
        <dbReference type="SAM" id="MobiDB-lite"/>
    </source>
</evidence>
<feature type="compositionally biased region" description="Polar residues" evidence="16">
    <location>
        <begin position="322"/>
        <end position="348"/>
    </location>
</feature>
<feature type="region of interest" description="Disordered" evidence="16">
    <location>
        <begin position="587"/>
        <end position="622"/>
    </location>
</feature>
<keyword evidence="7" id="KW-0963">Cytoplasm</keyword>
<dbReference type="GO" id="GO:0010008">
    <property type="term" value="C:endosome membrane"/>
    <property type="evidence" value="ECO:0007669"/>
    <property type="project" value="UniProtKB-SubCell"/>
</dbReference>
<evidence type="ECO:0000259" key="17">
    <source>
        <dbReference type="PROSITE" id="PS50031"/>
    </source>
</evidence>
<feature type="compositionally biased region" description="Low complexity" evidence="16">
    <location>
        <begin position="132"/>
        <end position="149"/>
    </location>
</feature>
<comment type="caution">
    <text evidence="19">The sequence shown here is derived from an EMBL/GenBank/DDBJ whole genome shotgun (WGS) entry which is preliminary data.</text>
</comment>
<evidence type="ECO:0000256" key="6">
    <source>
        <dbReference type="ARBA" id="ARBA00022475"/>
    </source>
</evidence>
<evidence type="ECO:0000256" key="1">
    <source>
        <dbReference type="ARBA" id="ARBA00004125"/>
    </source>
</evidence>
<proteinExistence type="inferred from homology"/>
<feature type="compositionally biased region" description="Pro residues" evidence="16">
    <location>
        <begin position="1175"/>
        <end position="1195"/>
    </location>
</feature>
<feature type="compositionally biased region" description="Basic and acidic residues" evidence="16">
    <location>
        <begin position="830"/>
        <end position="846"/>
    </location>
</feature>
<keyword evidence="14" id="KW-0206">Cytoskeleton</keyword>
<evidence type="ECO:0000256" key="4">
    <source>
        <dbReference type="ARBA" id="ARBA00009351"/>
    </source>
</evidence>
<dbReference type="EMBL" id="QZAF01000600">
    <property type="protein sequence ID" value="THV65834.1"/>
    <property type="molecule type" value="Genomic_DNA"/>
</dbReference>
<reference evidence="19 20" key="1">
    <citation type="submission" date="2018-10" db="EMBL/GenBank/DDBJ databases">
        <title>Fifty Aureobasidium pullulans genomes reveal a recombining polyextremotolerant generalist.</title>
        <authorList>
            <person name="Gostincar C."/>
            <person name="Turk M."/>
            <person name="Zajc J."/>
            <person name="Gunde-Cimerman N."/>
        </authorList>
    </citation>
    <scope>NUCLEOTIDE SEQUENCE [LARGE SCALE GENOMIC DNA]</scope>
    <source>
        <strain evidence="19 20">EXF-11900</strain>
    </source>
</reference>
<comment type="subunit">
    <text evidence="5">Component of the PAN1 actin cytoskeleton-regulatory complex.</text>
</comment>
<feature type="compositionally biased region" description="Acidic residues" evidence="16">
    <location>
        <begin position="1142"/>
        <end position="1152"/>
    </location>
</feature>
<feature type="compositionally biased region" description="Polar residues" evidence="16">
    <location>
        <begin position="1436"/>
        <end position="1445"/>
    </location>
</feature>
<dbReference type="GO" id="GO:0005509">
    <property type="term" value="F:calcium ion binding"/>
    <property type="evidence" value="ECO:0007669"/>
    <property type="project" value="InterPro"/>
</dbReference>
<feature type="compositionally biased region" description="Basic and acidic residues" evidence="16">
    <location>
        <begin position="1018"/>
        <end position="1037"/>
    </location>
</feature>
<protein>
    <recommendedName>
        <fullName evidence="21">Actin cytoskeleton-regulatory complex protein PAN1</fullName>
    </recommendedName>
</protein>
<dbReference type="PROSITE" id="PS50031">
    <property type="entry name" value="EH"/>
    <property type="match status" value="2"/>
</dbReference>
<organism evidence="19 20">
    <name type="scientific">Aureobasidium pullulans</name>
    <name type="common">Black yeast</name>
    <name type="synonym">Pullularia pullulans</name>
    <dbReference type="NCBI Taxonomy" id="5580"/>
    <lineage>
        <taxon>Eukaryota</taxon>
        <taxon>Fungi</taxon>
        <taxon>Dikarya</taxon>
        <taxon>Ascomycota</taxon>
        <taxon>Pezizomycotina</taxon>
        <taxon>Dothideomycetes</taxon>
        <taxon>Dothideomycetidae</taxon>
        <taxon>Dothideales</taxon>
        <taxon>Saccotheciaceae</taxon>
        <taxon>Aureobasidium</taxon>
    </lineage>
</organism>
<evidence type="ECO:0000256" key="9">
    <source>
        <dbReference type="ARBA" id="ARBA00022737"/>
    </source>
</evidence>
<evidence type="ECO:0000256" key="14">
    <source>
        <dbReference type="ARBA" id="ARBA00023212"/>
    </source>
</evidence>
<evidence type="ECO:0000313" key="19">
    <source>
        <dbReference type="EMBL" id="THV65834.1"/>
    </source>
</evidence>
<dbReference type="PANTHER" id="PTHR11216:SF173">
    <property type="entry name" value="ACTIN CYTOSKELETON-REGULATORY COMPLEX PROTEIN PAN1"/>
    <property type="match status" value="1"/>
</dbReference>
<feature type="compositionally biased region" description="Low complexity" evidence="16">
    <location>
        <begin position="14"/>
        <end position="83"/>
    </location>
</feature>
<keyword evidence="6" id="KW-1003">Cell membrane</keyword>
<feature type="compositionally biased region" description="Polar residues" evidence="16">
    <location>
        <begin position="120"/>
        <end position="131"/>
    </location>
</feature>
<comment type="function">
    <text evidence="15">Component of the PAN1 actin cytoskeleton-regulatory complex required for the internalization of endosomes during actin-coupled endocytosis. The complex links the site of endocytosis to the cell membrane-associated actin cytoskeleton. Mediates uptake of external molecules and vacuolar degradation of plasma membrane proteins. Plays a role in the proper organization of the cell membrane-associated actin cytoskeleton and promotes its destabilization.</text>
</comment>
<keyword evidence="9" id="KW-0677">Repeat</keyword>
<name>A0A4S8S6M6_AURPU</name>
<feature type="compositionally biased region" description="Low complexity" evidence="16">
    <location>
        <begin position="288"/>
        <end position="321"/>
    </location>
</feature>
<dbReference type="GO" id="GO:0006897">
    <property type="term" value="P:endocytosis"/>
    <property type="evidence" value="ECO:0007669"/>
    <property type="project" value="UniProtKB-KW"/>
</dbReference>
<feature type="compositionally biased region" description="Basic and acidic residues" evidence="16">
    <location>
        <begin position="873"/>
        <end position="892"/>
    </location>
</feature>
<comment type="subcellular location">
    <subcellularLocation>
        <location evidence="3">Cell membrane</location>
        <topology evidence="3">Peripheral membrane protein</topology>
        <orientation evidence="3">Cytoplasmic side</orientation>
    </subcellularLocation>
    <subcellularLocation>
        <location evidence="2">Cytoplasm</location>
        <location evidence="2">Cytoskeleton</location>
        <location evidence="2">Actin patch</location>
    </subcellularLocation>
    <subcellularLocation>
        <location evidence="1">Endosome membrane</location>
        <topology evidence="1">Peripheral membrane protein</topology>
        <orientation evidence="1">Cytoplasmic side</orientation>
    </subcellularLocation>
</comment>
<dbReference type="InterPro" id="IPR002048">
    <property type="entry name" value="EF_hand_dom"/>
</dbReference>
<dbReference type="SUPFAM" id="SSF47473">
    <property type="entry name" value="EF-hand"/>
    <property type="match status" value="2"/>
</dbReference>